<proteinExistence type="predicted"/>
<keyword evidence="1" id="KW-0472">Membrane</keyword>
<name>A0A174E7M4_9FIRM</name>
<evidence type="ECO:0000313" key="4">
    <source>
        <dbReference type="Proteomes" id="UP000095431"/>
    </source>
</evidence>
<dbReference type="EMBL" id="CABHOF010000039">
    <property type="protein sequence ID" value="VUX65792.1"/>
    <property type="molecule type" value="Genomic_DNA"/>
</dbReference>
<evidence type="ECO:0000313" key="5">
    <source>
        <dbReference type="Proteomes" id="UP000366766"/>
    </source>
</evidence>
<organism evidence="2 4">
    <name type="scientific">Blautia wexlerae</name>
    <dbReference type="NCBI Taxonomy" id="418240"/>
    <lineage>
        <taxon>Bacteria</taxon>
        <taxon>Bacillati</taxon>
        <taxon>Bacillota</taxon>
        <taxon>Clostridia</taxon>
        <taxon>Lachnospirales</taxon>
        <taxon>Lachnospiraceae</taxon>
        <taxon>Blautia</taxon>
    </lineage>
</organism>
<dbReference type="Proteomes" id="UP000095431">
    <property type="component" value="Unassembled WGS sequence"/>
</dbReference>
<reference evidence="3 5" key="2">
    <citation type="submission" date="2019-07" db="EMBL/GenBank/DDBJ databases">
        <authorList>
            <person name="Chang H.-W."/>
            <person name="Raman A."/>
            <person name="Venkatesh S."/>
            <person name="Gehrig J."/>
        </authorList>
    </citation>
    <scope>NUCLEOTIDE SEQUENCE [LARGE SCALE GENOMIC DNA]</scope>
    <source>
        <strain evidence="3">Blautia_wexlerae_LFYP_14</strain>
    </source>
</reference>
<keyword evidence="1" id="KW-1133">Transmembrane helix</keyword>
<keyword evidence="5" id="KW-1185">Reference proteome</keyword>
<feature type="transmembrane region" description="Helical" evidence="1">
    <location>
        <begin position="70"/>
        <end position="90"/>
    </location>
</feature>
<sequence>MDGSTIPYYVVEERKKLNRCIEEAPNDYEKEIYRAIRNMPVPYEKLNEILENSRDIITSKQNRKAKNRKFFATGIPIIFMILVVAVYTLLNKQGDD</sequence>
<dbReference type="RefSeq" id="WP_008703633.1">
    <property type="nucleotide sequence ID" value="NZ_BTHH01000016.1"/>
</dbReference>
<evidence type="ECO:0000256" key="1">
    <source>
        <dbReference type="SAM" id="Phobius"/>
    </source>
</evidence>
<protein>
    <submittedName>
        <fullName evidence="2">Uncharacterized protein</fullName>
    </submittedName>
</protein>
<gene>
    <name evidence="3" type="ORF">BWLFYP14_02159</name>
    <name evidence="2" type="ORF">ERS852478_02461</name>
</gene>
<evidence type="ECO:0000313" key="3">
    <source>
        <dbReference type="EMBL" id="VUX65792.1"/>
    </source>
</evidence>
<accession>A0A174E7M4</accession>
<dbReference type="EMBL" id="CYZN01000016">
    <property type="protein sequence ID" value="CUO32295.1"/>
    <property type="molecule type" value="Genomic_DNA"/>
</dbReference>
<dbReference type="AlphaFoldDB" id="A0A174E7M4"/>
<evidence type="ECO:0000313" key="2">
    <source>
        <dbReference type="EMBL" id="CUO32295.1"/>
    </source>
</evidence>
<keyword evidence="1" id="KW-0812">Transmembrane</keyword>
<dbReference type="Proteomes" id="UP000366766">
    <property type="component" value="Unassembled WGS sequence"/>
</dbReference>
<reference evidence="2 4" key="1">
    <citation type="submission" date="2015-09" db="EMBL/GenBank/DDBJ databases">
        <authorList>
            <consortium name="Pathogen Informatics"/>
        </authorList>
    </citation>
    <scope>NUCLEOTIDE SEQUENCE [LARGE SCALE GENOMIC DNA]</scope>
    <source>
        <strain evidence="2 4">2789STDY5834863</strain>
    </source>
</reference>